<evidence type="ECO:0000313" key="2">
    <source>
        <dbReference type="EMBL" id="PYI53334.1"/>
    </source>
</evidence>
<proteinExistence type="predicted"/>
<dbReference type="Proteomes" id="UP000247476">
    <property type="component" value="Unassembled WGS sequence"/>
</dbReference>
<dbReference type="Gene3D" id="3.90.1150.200">
    <property type="match status" value="1"/>
</dbReference>
<dbReference type="OrthoDB" id="9811812at2"/>
<protein>
    <submittedName>
        <fullName evidence="2">DUF1801 domain-containing protein</fullName>
    </submittedName>
</protein>
<dbReference type="SUPFAM" id="SSF159888">
    <property type="entry name" value="YdhG-like"/>
    <property type="match status" value="1"/>
</dbReference>
<name>A0A2V5K608_9BACL</name>
<evidence type="ECO:0000313" key="3">
    <source>
        <dbReference type="Proteomes" id="UP000247476"/>
    </source>
</evidence>
<comment type="caution">
    <text evidence="2">The sequence shown here is derived from an EMBL/GenBank/DDBJ whole genome shotgun (WGS) entry which is preliminary data.</text>
</comment>
<dbReference type="AlphaFoldDB" id="A0A2V5K608"/>
<dbReference type="InterPro" id="IPR014922">
    <property type="entry name" value="YdhG-like"/>
</dbReference>
<reference evidence="2 3" key="1">
    <citation type="submission" date="2018-05" db="EMBL/GenBank/DDBJ databases">
        <title>Paenibacillus flagellatus sp. nov., isolated from selenium mineral soil.</title>
        <authorList>
            <person name="Dai X."/>
        </authorList>
    </citation>
    <scope>NUCLEOTIDE SEQUENCE [LARGE SCALE GENOMIC DNA]</scope>
    <source>
        <strain evidence="2 3">DXL2</strain>
    </source>
</reference>
<gene>
    <name evidence="2" type="ORF">DLM86_16230</name>
</gene>
<organism evidence="2 3">
    <name type="scientific">Paenibacillus flagellatus</name>
    <dbReference type="NCBI Taxonomy" id="2211139"/>
    <lineage>
        <taxon>Bacteria</taxon>
        <taxon>Bacillati</taxon>
        <taxon>Bacillota</taxon>
        <taxon>Bacilli</taxon>
        <taxon>Bacillales</taxon>
        <taxon>Paenibacillaceae</taxon>
        <taxon>Paenibacillus</taxon>
    </lineage>
</organism>
<sequence>MPADKKESGSRQVADFMIKLDHPLKNEIEEVRAIVASADPRLGEHIKWNAPSFFLGEEDRITFNLKGKGFFRLVFHCGAKAKAREGKQPLFEDTTGLLEWAAPDRAVVKLTDRNDVREKEDKLRRLVAKWLEATES</sequence>
<dbReference type="RefSeq" id="WP_110841107.1">
    <property type="nucleotide sequence ID" value="NZ_QJVJ01000007.1"/>
</dbReference>
<accession>A0A2V5K608</accession>
<keyword evidence="3" id="KW-1185">Reference proteome</keyword>
<dbReference type="Pfam" id="PF08818">
    <property type="entry name" value="DUF1801"/>
    <property type="match status" value="1"/>
</dbReference>
<evidence type="ECO:0000259" key="1">
    <source>
        <dbReference type="Pfam" id="PF08818"/>
    </source>
</evidence>
<dbReference type="EMBL" id="QJVJ01000007">
    <property type="protein sequence ID" value="PYI53334.1"/>
    <property type="molecule type" value="Genomic_DNA"/>
</dbReference>
<feature type="domain" description="YdhG-like" evidence="1">
    <location>
        <begin position="25"/>
        <end position="131"/>
    </location>
</feature>